<evidence type="ECO:0000313" key="2">
    <source>
        <dbReference type="Proteomes" id="UP001257627"/>
    </source>
</evidence>
<proteinExistence type="predicted"/>
<dbReference type="EMBL" id="JARAKF010000001">
    <property type="protein sequence ID" value="MDU8993227.1"/>
    <property type="molecule type" value="Genomic_DNA"/>
</dbReference>
<dbReference type="InterPro" id="IPR036390">
    <property type="entry name" value="WH_DNA-bd_sf"/>
</dbReference>
<protein>
    <submittedName>
        <fullName evidence="1">MarR family transcriptional regulator</fullName>
    </submittedName>
</protein>
<keyword evidence="2" id="KW-1185">Reference proteome</keyword>
<dbReference type="Proteomes" id="UP001257627">
    <property type="component" value="Unassembled WGS sequence"/>
</dbReference>
<organism evidence="1 2">
    <name type="scientific">Streptomyces mirabilis</name>
    <dbReference type="NCBI Taxonomy" id="68239"/>
    <lineage>
        <taxon>Bacteria</taxon>
        <taxon>Bacillati</taxon>
        <taxon>Actinomycetota</taxon>
        <taxon>Actinomycetes</taxon>
        <taxon>Kitasatosporales</taxon>
        <taxon>Streptomycetaceae</taxon>
        <taxon>Streptomyces</taxon>
    </lineage>
</organism>
<sequence length="117" mass="13137">MATKLPAVKLVSIEERAILNEQAGKWSFLTNHARVLIVIARDPASRLRDIAAACHITECTAQSIVKGLEQASYMRRERNGRRTRYILCPDGTLRHPAEAHVPVRGLLELFTPHASER</sequence>
<reference evidence="1 2" key="1">
    <citation type="submission" date="2023-02" db="EMBL/GenBank/DDBJ databases">
        <authorList>
            <person name="Maleckis M."/>
        </authorList>
    </citation>
    <scope>NUCLEOTIDE SEQUENCE [LARGE SCALE GENOMIC DNA]</scope>
    <source>
        <strain evidence="1 2">P8-A2</strain>
    </source>
</reference>
<evidence type="ECO:0000313" key="1">
    <source>
        <dbReference type="EMBL" id="MDU8993227.1"/>
    </source>
</evidence>
<dbReference type="Gene3D" id="1.10.10.10">
    <property type="entry name" value="Winged helix-like DNA-binding domain superfamily/Winged helix DNA-binding domain"/>
    <property type="match status" value="1"/>
</dbReference>
<accession>A0ABU3UH29</accession>
<dbReference type="InterPro" id="IPR036388">
    <property type="entry name" value="WH-like_DNA-bd_sf"/>
</dbReference>
<dbReference type="SUPFAM" id="SSF46785">
    <property type="entry name" value="Winged helix' DNA-binding domain"/>
    <property type="match status" value="1"/>
</dbReference>
<comment type="caution">
    <text evidence="1">The sequence shown here is derived from an EMBL/GenBank/DDBJ whole genome shotgun (WGS) entry which is preliminary data.</text>
</comment>
<gene>
    <name evidence="1" type="ORF">PU648_12830</name>
</gene>
<name>A0ABU3UH29_9ACTN</name>